<keyword evidence="7" id="KW-0443">Lipid metabolism</keyword>
<dbReference type="InterPro" id="IPR016039">
    <property type="entry name" value="Thiolase-like"/>
</dbReference>
<dbReference type="Proteomes" id="UP001596337">
    <property type="component" value="Unassembled WGS sequence"/>
</dbReference>
<feature type="domain" description="Beta-ketoacyl-[acyl-carrier-protein] synthase III C-terminal" evidence="10">
    <location>
        <begin position="239"/>
        <end position="328"/>
    </location>
</feature>
<keyword evidence="6" id="KW-0276">Fatty acid metabolism</keyword>
<dbReference type="CDD" id="cd00830">
    <property type="entry name" value="KAS_III"/>
    <property type="match status" value="1"/>
</dbReference>
<keyword evidence="8" id="KW-0275">Fatty acid biosynthesis</keyword>
<evidence type="ECO:0000259" key="10">
    <source>
        <dbReference type="Pfam" id="PF08541"/>
    </source>
</evidence>
<protein>
    <submittedName>
        <fullName evidence="12">3-oxoacyl-ACP synthase III family protein</fullName>
    </submittedName>
</protein>
<name>A0ABW2BYT3_9PSEU</name>
<dbReference type="Pfam" id="PF08545">
    <property type="entry name" value="ACP_syn_III"/>
    <property type="match status" value="1"/>
</dbReference>
<evidence type="ECO:0000256" key="5">
    <source>
        <dbReference type="ARBA" id="ARBA00022679"/>
    </source>
</evidence>
<dbReference type="SUPFAM" id="SSF53901">
    <property type="entry name" value="Thiolase-like"/>
    <property type="match status" value="1"/>
</dbReference>
<evidence type="ECO:0000256" key="2">
    <source>
        <dbReference type="ARBA" id="ARBA00008642"/>
    </source>
</evidence>
<comment type="similarity">
    <text evidence="2">Belongs to the thiolase-like superfamily. FabH family.</text>
</comment>
<dbReference type="Gene3D" id="3.40.47.10">
    <property type="match status" value="1"/>
</dbReference>
<dbReference type="RefSeq" id="WP_345404491.1">
    <property type="nucleotide sequence ID" value="NZ_BAABLA010000118.1"/>
</dbReference>
<keyword evidence="4" id="KW-0444">Lipid biosynthesis</keyword>
<dbReference type="PANTHER" id="PTHR34069:SF2">
    <property type="entry name" value="BETA-KETOACYL-[ACYL-CARRIER-PROTEIN] SYNTHASE III"/>
    <property type="match status" value="1"/>
</dbReference>
<dbReference type="InterPro" id="IPR013747">
    <property type="entry name" value="ACP_syn_III_C"/>
</dbReference>
<evidence type="ECO:0000256" key="8">
    <source>
        <dbReference type="ARBA" id="ARBA00023160"/>
    </source>
</evidence>
<evidence type="ECO:0000256" key="4">
    <source>
        <dbReference type="ARBA" id="ARBA00022516"/>
    </source>
</evidence>
<dbReference type="InterPro" id="IPR013751">
    <property type="entry name" value="ACP_syn_III_N"/>
</dbReference>
<evidence type="ECO:0000313" key="13">
    <source>
        <dbReference type="Proteomes" id="UP001596337"/>
    </source>
</evidence>
<dbReference type="NCBIfam" id="NF006829">
    <property type="entry name" value="PRK09352.1"/>
    <property type="match status" value="1"/>
</dbReference>
<proteinExistence type="inferred from homology"/>
<dbReference type="EMBL" id="JBHSXX010000001">
    <property type="protein sequence ID" value="MFC6868048.1"/>
    <property type="molecule type" value="Genomic_DNA"/>
</dbReference>
<dbReference type="InterPro" id="IPR004655">
    <property type="entry name" value="FabH"/>
</dbReference>
<evidence type="ECO:0000313" key="12">
    <source>
        <dbReference type="EMBL" id="MFC6868048.1"/>
    </source>
</evidence>
<evidence type="ECO:0000256" key="7">
    <source>
        <dbReference type="ARBA" id="ARBA00023098"/>
    </source>
</evidence>
<evidence type="ECO:0000256" key="3">
    <source>
        <dbReference type="ARBA" id="ARBA00022490"/>
    </source>
</evidence>
<keyword evidence="3" id="KW-0963">Cytoplasm</keyword>
<evidence type="ECO:0000256" key="1">
    <source>
        <dbReference type="ARBA" id="ARBA00005189"/>
    </source>
</evidence>
<dbReference type="NCBIfam" id="TIGR00747">
    <property type="entry name" value="fabH"/>
    <property type="match status" value="1"/>
</dbReference>
<gene>
    <name evidence="12" type="ORF">ACFQGD_12950</name>
</gene>
<feature type="domain" description="Beta-ketoacyl-[acyl-carrier-protein] synthase III N-terminal" evidence="11">
    <location>
        <begin position="108"/>
        <end position="187"/>
    </location>
</feature>
<comment type="pathway">
    <text evidence="1">Lipid metabolism.</text>
</comment>
<keyword evidence="5" id="KW-0808">Transferase</keyword>
<organism evidence="12 13">
    <name type="scientific">Haloechinothrix salitolerans</name>
    <dbReference type="NCBI Taxonomy" id="926830"/>
    <lineage>
        <taxon>Bacteria</taxon>
        <taxon>Bacillati</taxon>
        <taxon>Actinomycetota</taxon>
        <taxon>Actinomycetes</taxon>
        <taxon>Pseudonocardiales</taxon>
        <taxon>Pseudonocardiaceae</taxon>
        <taxon>Haloechinothrix</taxon>
    </lineage>
</organism>
<comment type="caution">
    <text evidence="12">The sequence shown here is derived from an EMBL/GenBank/DDBJ whole genome shotgun (WGS) entry which is preliminary data.</text>
</comment>
<sequence length="334" mass="35225">MLVNTAILGTGSYLPEKVLTSAELGKRLGVDEHWILSRTGIKERRIAAHDEATSDLAARAAETALHAASIGAEDVDLIVLATATKDKPIPATASIVQAKIGATRAGAFDIDAACTGFIYGLTAAHSMLMANPNHQTALVIGAELYSRFLDYEDRRTCVLLGDGAGAIVLAKTEDGEGLLSTTLVSEGTQADLVQIPAGGSQKPASTESVDSKEHFLTMRGREVRNLAAKVMPDLIGGLLKSAELELEDVRLIVPHQANGIMLTEWAGALHLPPGQMHTTVRNYGNTGAASVPITLDDGVRNHRIVKGDAVLLVAFGGGMTWGGATMRWTMDGTR</sequence>
<reference evidence="13" key="1">
    <citation type="journal article" date="2019" name="Int. J. Syst. Evol. Microbiol.">
        <title>The Global Catalogue of Microorganisms (GCM) 10K type strain sequencing project: providing services to taxonomists for standard genome sequencing and annotation.</title>
        <authorList>
            <consortium name="The Broad Institute Genomics Platform"/>
            <consortium name="The Broad Institute Genome Sequencing Center for Infectious Disease"/>
            <person name="Wu L."/>
            <person name="Ma J."/>
        </authorList>
    </citation>
    <scope>NUCLEOTIDE SEQUENCE [LARGE SCALE GENOMIC DNA]</scope>
    <source>
        <strain evidence="13">KCTC 32255</strain>
    </source>
</reference>
<dbReference type="Pfam" id="PF08541">
    <property type="entry name" value="ACP_syn_III_C"/>
    <property type="match status" value="1"/>
</dbReference>
<evidence type="ECO:0000256" key="9">
    <source>
        <dbReference type="ARBA" id="ARBA00023315"/>
    </source>
</evidence>
<keyword evidence="13" id="KW-1185">Reference proteome</keyword>
<accession>A0ABW2BYT3</accession>
<evidence type="ECO:0000256" key="6">
    <source>
        <dbReference type="ARBA" id="ARBA00022832"/>
    </source>
</evidence>
<dbReference type="PANTHER" id="PTHR34069">
    <property type="entry name" value="3-OXOACYL-[ACYL-CARRIER-PROTEIN] SYNTHASE 3"/>
    <property type="match status" value="1"/>
</dbReference>
<keyword evidence="9" id="KW-0012">Acyltransferase</keyword>
<evidence type="ECO:0000259" key="11">
    <source>
        <dbReference type="Pfam" id="PF08545"/>
    </source>
</evidence>